<evidence type="ECO:0000313" key="1">
    <source>
        <dbReference type="EMBL" id="GBP23502.1"/>
    </source>
</evidence>
<name>A0A4C1UC33_EUMVA</name>
<gene>
    <name evidence="1" type="ORF">EVAR_12782_1</name>
</gene>
<protein>
    <submittedName>
        <fullName evidence="1">Uncharacterized protein</fullName>
    </submittedName>
</protein>
<sequence length="78" mass="8369">MSHVLYADKYFPIQPPTTYPGLSVAAGAGVALSGVISATAHLAISTSPTPVAEEVWWPPDLTQFRGRRPSIRLYILGC</sequence>
<reference evidence="1 2" key="1">
    <citation type="journal article" date="2019" name="Commun. Biol.">
        <title>The bagworm genome reveals a unique fibroin gene that provides high tensile strength.</title>
        <authorList>
            <person name="Kono N."/>
            <person name="Nakamura H."/>
            <person name="Ohtoshi R."/>
            <person name="Tomita M."/>
            <person name="Numata K."/>
            <person name="Arakawa K."/>
        </authorList>
    </citation>
    <scope>NUCLEOTIDE SEQUENCE [LARGE SCALE GENOMIC DNA]</scope>
</reference>
<comment type="caution">
    <text evidence="1">The sequence shown here is derived from an EMBL/GenBank/DDBJ whole genome shotgun (WGS) entry which is preliminary data.</text>
</comment>
<dbReference type="Proteomes" id="UP000299102">
    <property type="component" value="Unassembled WGS sequence"/>
</dbReference>
<evidence type="ECO:0000313" key="2">
    <source>
        <dbReference type="Proteomes" id="UP000299102"/>
    </source>
</evidence>
<proteinExistence type="predicted"/>
<organism evidence="1 2">
    <name type="scientific">Eumeta variegata</name>
    <name type="common">Bagworm moth</name>
    <name type="synonym">Eumeta japonica</name>
    <dbReference type="NCBI Taxonomy" id="151549"/>
    <lineage>
        <taxon>Eukaryota</taxon>
        <taxon>Metazoa</taxon>
        <taxon>Ecdysozoa</taxon>
        <taxon>Arthropoda</taxon>
        <taxon>Hexapoda</taxon>
        <taxon>Insecta</taxon>
        <taxon>Pterygota</taxon>
        <taxon>Neoptera</taxon>
        <taxon>Endopterygota</taxon>
        <taxon>Lepidoptera</taxon>
        <taxon>Glossata</taxon>
        <taxon>Ditrysia</taxon>
        <taxon>Tineoidea</taxon>
        <taxon>Psychidae</taxon>
        <taxon>Oiketicinae</taxon>
        <taxon>Eumeta</taxon>
    </lineage>
</organism>
<keyword evidence="2" id="KW-1185">Reference proteome</keyword>
<dbReference type="EMBL" id="BGZK01000151">
    <property type="protein sequence ID" value="GBP23502.1"/>
    <property type="molecule type" value="Genomic_DNA"/>
</dbReference>
<accession>A0A4C1UC33</accession>
<dbReference type="AlphaFoldDB" id="A0A4C1UC33"/>